<gene>
    <name evidence="4" type="ORF">JCM21531_3658</name>
</gene>
<evidence type="ECO:0000256" key="2">
    <source>
        <dbReference type="SAM" id="Phobius"/>
    </source>
</evidence>
<dbReference type="EMBL" id="BAVR01000054">
    <property type="protein sequence ID" value="GAE90075.1"/>
    <property type="molecule type" value="Genomic_DNA"/>
</dbReference>
<organism evidence="4 5">
    <name type="scientific">Acetivibrio straminisolvens JCM 21531</name>
    <dbReference type="NCBI Taxonomy" id="1294263"/>
    <lineage>
        <taxon>Bacteria</taxon>
        <taxon>Bacillati</taxon>
        <taxon>Bacillota</taxon>
        <taxon>Clostridia</taxon>
        <taxon>Eubacteriales</taxon>
        <taxon>Oscillospiraceae</taxon>
        <taxon>Acetivibrio</taxon>
    </lineage>
</organism>
<evidence type="ECO:0000313" key="4">
    <source>
        <dbReference type="EMBL" id="GAE90075.1"/>
    </source>
</evidence>
<accession>W4V9J0</accession>
<reference evidence="4" key="1">
    <citation type="journal article" date="2014" name="Genome Announc.">
        <title>Draft Genome Sequence of Clostridium straminisolvens Strain JCM 21531T, Isolated from a Cellulose-Degrading Bacterial Community.</title>
        <authorList>
            <person name="Yuki M."/>
            <person name="Oshima K."/>
            <person name="Suda W."/>
            <person name="Sakamoto M."/>
            <person name="Kitamura K."/>
            <person name="Iida T."/>
            <person name="Hattori M."/>
            <person name="Ohkuma M."/>
        </authorList>
    </citation>
    <scope>NUCLEOTIDE SEQUENCE [LARGE SCALE GENOMIC DNA]</scope>
    <source>
        <strain evidence="4">JCM 21531</strain>
    </source>
</reference>
<keyword evidence="2" id="KW-1133">Transmembrane helix</keyword>
<feature type="compositionally biased region" description="Polar residues" evidence="1">
    <location>
        <begin position="276"/>
        <end position="289"/>
    </location>
</feature>
<name>W4V9J0_9FIRM</name>
<protein>
    <submittedName>
        <fullName evidence="4">Endoglucanase</fullName>
    </submittedName>
</protein>
<keyword evidence="2" id="KW-0472">Membrane</keyword>
<proteinExistence type="predicted"/>
<dbReference type="InterPro" id="IPR055431">
    <property type="entry name" value="RsgI_M"/>
</dbReference>
<evidence type="ECO:0000259" key="3">
    <source>
        <dbReference type="Pfam" id="PF23750"/>
    </source>
</evidence>
<comment type="caution">
    <text evidence="4">The sequence shown here is derived from an EMBL/GenBank/DDBJ whole genome shotgun (WGS) entry which is preliminary data.</text>
</comment>
<evidence type="ECO:0000256" key="1">
    <source>
        <dbReference type="SAM" id="MobiDB-lite"/>
    </source>
</evidence>
<keyword evidence="5" id="KW-1185">Reference proteome</keyword>
<dbReference type="Gene3D" id="2.60.120.260">
    <property type="entry name" value="Galactose-binding domain-like"/>
    <property type="match status" value="1"/>
</dbReference>
<evidence type="ECO:0000313" key="5">
    <source>
        <dbReference type="Proteomes" id="UP000019109"/>
    </source>
</evidence>
<dbReference type="STRING" id="1294263.JCM21531_3658"/>
<dbReference type="Proteomes" id="UP000019109">
    <property type="component" value="Unassembled WGS sequence"/>
</dbReference>
<keyword evidence="2" id="KW-0812">Transmembrane</keyword>
<dbReference type="RefSeq" id="WP_157833686.1">
    <property type="nucleotide sequence ID" value="NZ_BAVR01000054.1"/>
</dbReference>
<dbReference type="Pfam" id="PF23750">
    <property type="entry name" value="RsgI_M"/>
    <property type="match status" value="1"/>
</dbReference>
<dbReference type="PROSITE" id="PS50007">
    <property type="entry name" value="PIPLC_X_DOMAIN"/>
    <property type="match status" value="1"/>
</dbReference>
<feature type="transmembrane region" description="Helical" evidence="2">
    <location>
        <begin position="32"/>
        <end position="51"/>
    </location>
</feature>
<feature type="region of interest" description="Disordered" evidence="1">
    <location>
        <begin position="274"/>
        <end position="295"/>
    </location>
</feature>
<sequence>MGLKKSEGMFLGQKVFFSHNDILTVKRRKINFYKPAIAGVAALLMLIFSYFKFFNSSETLLFIDVDINPSIEFAVDGKSVVKDVHPINKEADALTQNLDLENIPLTEALIKYIDKAIEDGYLNDRKENSNYLLVSAALNSKSSEFKKNRLNTEKKLDSELENLKDDLLNIYSRKFNFEILKVPEYYKQKSMEKNISMGKYMVYEKIREKGTSITIEEIQSGNLYNLLHQNGLYPLSEKSTNISPETTPVSMSTYAVSQTPQSIFTPEATGKAEVTPTPTYYKTPSITSEPTHKIKPSDIPKVTDLAQYNFENGFQGFKVSNAIEFYNSSDNAFAGTKSLKIRMRSGEDEYIDTSNVDPSITHGTTITFHVWIPETTEITAVEPFYQDADWEWTGNWNFYSQLTPNSWNTIKLKVLEDEPLPIRRIGVKIAAQGKNFSGYVYIDSISWE</sequence>
<dbReference type="AlphaFoldDB" id="W4V9J0"/>
<feature type="domain" description="Anti-sigma factor RsgI-like middle" evidence="3">
    <location>
        <begin position="62"/>
        <end position="205"/>
    </location>
</feature>
<dbReference type="OrthoDB" id="9800626at2"/>